<dbReference type="EMBL" id="JABSTR010000005">
    <property type="protein sequence ID" value="KAH9371799.1"/>
    <property type="molecule type" value="Genomic_DNA"/>
</dbReference>
<gene>
    <name evidence="1" type="ORF">HPB48_001398</name>
</gene>
<dbReference type="Proteomes" id="UP000821853">
    <property type="component" value="Chromosome 3"/>
</dbReference>
<reference evidence="1 2" key="1">
    <citation type="journal article" date="2020" name="Cell">
        <title>Large-Scale Comparative Analyses of Tick Genomes Elucidate Their Genetic Diversity and Vector Capacities.</title>
        <authorList>
            <consortium name="Tick Genome and Microbiome Consortium (TIGMIC)"/>
            <person name="Jia N."/>
            <person name="Wang J."/>
            <person name="Shi W."/>
            <person name="Du L."/>
            <person name="Sun Y."/>
            <person name="Zhan W."/>
            <person name="Jiang J.F."/>
            <person name="Wang Q."/>
            <person name="Zhang B."/>
            <person name="Ji P."/>
            <person name="Bell-Sakyi L."/>
            <person name="Cui X.M."/>
            <person name="Yuan T.T."/>
            <person name="Jiang B.G."/>
            <person name="Yang W.F."/>
            <person name="Lam T.T."/>
            <person name="Chang Q.C."/>
            <person name="Ding S.J."/>
            <person name="Wang X.J."/>
            <person name="Zhu J.G."/>
            <person name="Ruan X.D."/>
            <person name="Zhao L."/>
            <person name="Wei J.T."/>
            <person name="Ye R.Z."/>
            <person name="Que T.C."/>
            <person name="Du C.H."/>
            <person name="Zhou Y.H."/>
            <person name="Cheng J.X."/>
            <person name="Dai P.F."/>
            <person name="Guo W.B."/>
            <person name="Han X.H."/>
            <person name="Huang E.J."/>
            <person name="Li L.F."/>
            <person name="Wei W."/>
            <person name="Gao Y.C."/>
            <person name="Liu J.Z."/>
            <person name="Shao H.Z."/>
            <person name="Wang X."/>
            <person name="Wang C.C."/>
            <person name="Yang T.C."/>
            <person name="Huo Q.B."/>
            <person name="Li W."/>
            <person name="Chen H.Y."/>
            <person name="Chen S.E."/>
            <person name="Zhou L.G."/>
            <person name="Ni X.B."/>
            <person name="Tian J.H."/>
            <person name="Sheng Y."/>
            <person name="Liu T."/>
            <person name="Pan Y.S."/>
            <person name="Xia L.Y."/>
            <person name="Li J."/>
            <person name="Zhao F."/>
            <person name="Cao W.C."/>
        </authorList>
    </citation>
    <scope>NUCLEOTIDE SEQUENCE [LARGE SCALE GENOMIC DNA]</scope>
    <source>
        <strain evidence="1">HaeL-2018</strain>
    </source>
</reference>
<evidence type="ECO:0000313" key="2">
    <source>
        <dbReference type="Proteomes" id="UP000821853"/>
    </source>
</evidence>
<comment type="caution">
    <text evidence="1">The sequence shown here is derived from an EMBL/GenBank/DDBJ whole genome shotgun (WGS) entry which is preliminary data.</text>
</comment>
<dbReference type="AlphaFoldDB" id="A0A9J6GAB3"/>
<keyword evidence="2" id="KW-1185">Reference proteome</keyword>
<dbReference type="OrthoDB" id="6613714at2759"/>
<protein>
    <submittedName>
        <fullName evidence="1">Uncharacterized protein</fullName>
    </submittedName>
</protein>
<dbReference type="VEuPathDB" id="VectorBase:HLOH_064100"/>
<proteinExistence type="predicted"/>
<sequence length="172" mass="19315">MQSFSRSAADGLEFYSARGTDGLQNVRDRAVYKKFNDLSDALNTNHPKEGTTNRSKDLRVLASFLHWLNTWGKGGSIGQDISNKLFNQPKAEGLHVTVFSALELSRYFLKSSGYKYVLTRKFNQNVLEQISGVICDVGGQKEHPSMPTFLQLYKMSSFCSLMKAPKFGNCEL</sequence>
<accession>A0A9J6GAB3</accession>
<organism evidence="1 2">
    <name type="scientific">Haemaphysalis longicornis</name>
    <name type="common">Bush tick</name>
    <dbReference type="NCBI Taxonomy" id="44386"/>
    <lineage>
        <taxon>Eukaryota</taxon>
        <taxon>Metazoa</taxon>
        <taxon>Ecdysozoa</taxon>
        <taxon>Arthropoda</taxon>
        <taxon>Chelicerata</taxon>
        <taxon>Arachnida</taxon>
        <taxon>Acari</taxon>
        <taxon>Parasitiformes</taxon>
        <taxon>Ixodida</taxon>
        <taxon>Ixodoidea</taxon>
        <taxon>Ixodidae</taxon>
        <taxon>Haemaphysalinae</taxon>
        <taxon>Haemaphysalis</taxon>
    </lineage>
</organism>
<name>A0A9J6GAB3_HAELO</name>
<evidence type="ECO:0000313" key="1">
    <source>
        <dbReference type="EMBL" id="KAH9371799.1"/>
    </source>
</evidence>